<protein>
    <submittedName>
        <fullName evidence="1">Uncharacterized protein</fullName>
    </submittedName>
</protein>
<dbReference type="AlphaFoldDB" id="A0A098AY21"/>
<dbReference type="EMBL" id="LK996017">
    <property type="protein sequence ID" value="CDX01514.1"/>
    <property type="molecule type" value="Genomic_DNA"/>
</dbReference>
<gene>
    <name evidence="1" type="ORF">DPCES_1627</name>
</gene>
<evidence type="ECO:0000313" key="1">
    <source>
        <dbReference type="EMBL" id="CDX01514.1"/>
    </source>
</evidence>
<sequence length="122" mass="14360">MTVNALLYKHFVYQEEVLEGNKDLEQIQSAYDRWASFCVVVAITPKYIRVALPNKAASSQHPTSYYADYKIKKGYWVVYADYGEDVDEYYWCGSWLQALIKKWICRLRCSGGPYLVHTIDWR</sequence>
<organism evidence="1">
    <name type="scientific">Desulfitobacterium hafniense</name>
    <name type="common">Desulfitobacterium frappieri</name>
    <dbReference type="NCBI Taxonomy" id="49338"/>
    <lineage>
        <taxon>Bacteria</taxon>
        <taxon>Bacillati</taxon>
        <taxon>Bacillota</taxon>
        <taxon>Clostridia</taxon>
        <taxon>Eubacteriales</taxon>
        <taxon>Desulfitobacteriaceae</taxon>
        <taxon>Desulfitobacterium</taxon>
    </lineage>
</organism>
<accession>A0A098AY21</accession>
<proteinExistence type="predicted"/>
<reference evidence="1" key="1">
    <citation type="submission" date="2014-07" db="EMBL/GenBank/DDBJ databases">
        <authorList>
            <person name="Hornung V.Bastian."/>
        </authorList>
    </citation>
    <scope>NUCLEOTIDE SEQUENCE</scope>
    <source>
        <strain evidence="1">PCE-S</strain>
    </source>
</reference>
<dbReference type="PATRIC" id="fig|49338.4.peg.1749"/>
<name>A0A098AY21_DESHA</name>
<dbReference type="RefSeq" id="WP_208925530.1">
    <property type="nucleotide sequence ID" value="NZ_LK996017.1"/>
</dbReference>